<feature type="chain" id="PRO_5002151212" evidence="1">
    <location>
        <begin position="29"/>
        <end position="165"/>
    </location>
</feature>
<dbReference type="EMBL" id="JWZT01001069">
    <property type="protein sequence ID" value="KII72928.1"/>
    <property type="molecule type" value="Genomic_DNA"/>
</dbReference>
<gene>
    <name evidence="2" type="ORF">RF11_12296</name>
</gene>
<evidence type="ECO:0000313" key="2">
    <source>
        <dbReference type="EMBL" id="KII72928.1"/>
    </source>
</evidence>
<reference evidence="2 3" key="1">
    <citation type="journal article" date="2014" name="Genome Biol. Evol.">
        <title>The genome of the myxosporean Thelohanellus kitauei shows adaptations to nutrient acquisition within its fish host.</title>
        <authorList>
            <person name="Yang Y."/>
            <person name="Xiong J."/>
            <person name="Zhou Z."/>
            <person name="Huo F."/>
            <person name="Miao W."/>
            <person name="Ran C."/>
            <person name="Liu Y."/>
            <person name="Zhang J."/>
            <person name="Feng J."/>
            <person name="Wang M."/>
            <person name="Wang M."/>
            <person name="Wang L."/>
            <person name="Yao B."/>
        </authorList>
    </citation>
    <scope>NUCLEOTIDE SEQUENCE [LARGE SCALE GENOMIC DNA]</scope>
    <source>
        <strain evidence="2">Wuqing</strain>
    </source>
</reference>
<dbReference type="AlphaFoldDB" id="A0A0C2JU68"/>
<sequence>MSRQISSTSLVKILVLVSALSIIYQCTCAPVGTCHPEGLQKLEDAIEEVKTRRLRMWEIELSILLNKVTLEKGIYLLVGNDLIRATSSKNKNLNKFVWNQGAIAAFCKSFKRLLSIVYDLGDFHCENVVRDITACLHHHQAELRAKSFVPGREVKSLFSLFKSFI</sequence>
<name>A0A0C2JU68_THEKT</name>
<keyword evidence="1" id="KW-0732">Signal</keyword>
<keyword evidence="3" id="KW-1185">Reference proteome</keyword>
<proteinExistence type="predicted"/>
<feature type="signal peptide" evidence="1">
    <location>
        <begin position="1"/>
        <end position="28"/>
    </location>
</feature>
<organism evidence="2 3">
    <name type="scientific">Thelohanellus kitauei</name>
    <name type="common">Myxosporean</name>
    <dbReference type="NCBI Taxonomy" id="669202"/>
    <lineage>
        <taxon>Eukaryota</taxon>
        <taxon>Metazoa</taxon>
        <taxon>Cnidaria</taxon>
        <taxon>Myxozoa</taxon>
        <taxon>Myxosporea</taxon>
        <taxon>Bivalvulida</taxon>
        <taxon>Platysporina</taxon>
        <taxon>Myxobolidae</taxon>
        <taxon>Thelohanellus</taxon>
    </lineage>
</organism>
<comment type="caution">
    <text evidence="2">The sequence shown here is derived from an EMBL/GenBank/DDBJ whole genome shotgun (WGS) entry which is preliminary data.</text>
</comment>
<evidence type="ECO:0000256" key="1">
    <source>
        <dbReference type="SAM" id="SignalP"/>
    </source>
</evidence>
<evidence type="ECO:0000313" key="3">
    <source>
        <dbReference type="Proteomes" id="UP000031668"/>
    </source>
</evidence>
<accession>A0A0C2JU68</accession>
<protein>
    <submittedName>
        <fullName evidence="2">Uncharacterized protein</fullName>
    </submittedName>
</protein>
<dbReference type="Proteomes" id="UP000031668">
    <property type="component" value="Unassembled WGS sequence"/>
</dbReference>